<feature type="compositionally biased region" description="Basic and acidic residues" evidence="1">
    <location>
        <begin position="52"/>
        <end position="64"/>
    </location>
</feature>
<protein>
    <submittedName>
        <fullName evidence="2">Uncharacterized protein</fullName>
    </submittedName>
</protein>
<dbReference type="EMBL" id="SMKP01000304">
    <property type="protein sequence ID" value="TDD04713.1"/>
    <property type="molecule type" value="Genomic_DNA"/>
</dbReference>
<name>A0A4R4VNQ5_9ACTN</name>
<organism evidence="2 3">
    <name type="scientific">Nonomuraea diastatica</name>
    <dbReference type="NCBI Taxonomy" id="1848329"/>
    <lineage>
        <taxon>Bacteria</taxon>
        <taxon>Bacillati</taxon>
        <taxon>Actinomycetota</taxon>
        <taxon>Actinomycetes</taxon>
        <taxon>Streptosporangiales</taxon>
        <taxon>Streptosporangiaceae</taxon>
        <taxon>Nonomuraea</taxon>
    </lineage>
</organism>
<evidence type="ECO:0000313" key="3">
    <source>
        <dbReference type="Proteomes" id="UP000294543"/>
    </source>
</evidence>
<evidence type="ECO:0000256" key="1">
    <source>
        <dbReference type="SAM" id="MobiDB-lite"/>
    </source>
</evidence>
<accession>A0A4R4VNQ5</accession>
<proteinExistence type="predicted"/>
<keyword evidence="3" id="KW-1185">Reference proteome</keyword>
<gene>
    <name evidence="2" type="ORF">E1294_49960</name>
</gene>
<comment type="caution">
    <text evidence="2">The sequence shown here is derived from an EMBL/GenBank/DDBJ whole genome shotgun (WGS) entry which is preliminary data.</text>
</comment>
<sequence length="64" mass="6605">MFAEEEALSNQLTELTGAIVNAASAVGSDKGAVPWLNLCNGNLHGSGIGPAETERTYDAADPCR</sequence>
<dbReference type="AlphaFoldDB" id="A0A4R4VNQ5"/>
<dbReference type="Proteomes" id="UP000294543">
    <property type="component" value="Unassembled WGS sequence"/>
</dbReference>
<reference evidence="2 3" key="1">
    <citation type="submission" date="2019-03" db="EMBL/GenBank/DDBJ databases">
        <title>Draft genome sequences of novel Actinobacteria.</title>
        <authorList>
            <person name="Sahin N."/>
            <person name="Ay H."/>
            <person name="Saygin H."/>
        </authorList>
    </citation>
    <scope>NUCLEOTIDE SEQUENCE [LARGE SCALE GENOMIC DNA]</scope>
    <source>
        <strain evidence="2 3">KC712</strain>
    </source>
</reference>
<dbReference type="RefSeq" id="WP_132519754.1">
    <property type="nucleotide sequence ID" value="NZ_SMKP01000304.1"/>
</dbReference>
<evidence type="ECO:0000313" key="2">
    <source>
        <dbReference type="EMBL" id="TDD04713.1"/>
    </source>
</evidence>
<feature type="region of interest" description="Disordered" evidence="1">
    <location>
        <begin position="45"/>
        <end position="64"/>
    </location>
</feature>